<proteinExistence type="predicted"/>
<dbReference type="InterPro" id="IPR004843">
    <property type="entry name" value="Calcineurin-like_PHP"/>
</dbReference>
<evidence type="ECO:0000259" key="1">
    <source>
        <dbReference type="Pfam" id="PF00149"/>
    </source>
</evidence>
<dbReference type="SUPFAM" id="SSF56300">
    <property type="entry name" value="Metallo-dependent phosphatases"/>
    <property type="match status" value="1"/>
</dbReference>
<reference evidence="3" key="1">
    <citation type="journal article" date="2019" name="Int. J. Syst. Evol. Microbiol.">
        <title>The Global Catalogue of Microorganisms (GCM) 10K type strain sequencing project: providing services to taxonomists for standard genome sequencing and annotation.</title>
        <authorList>
            <consortium name="The Broad Institute Genomics Platform"/>
            <consortium name="The Broad Institute Genome Sequencing Center for Infectious Disease"/>
            <person name="Wu L."/>
            <person name="Ma J."/>
        </authorList>
    </citation>
    <scope>NUCLEOTIDE SEQUENCE [LARGE SCALE GENOMIC DNA]</scope>
    <source>
        <strain evidence="3">CCM 8950</strain>
    </source>
</reference>
<comment type="caution">
    <text evidence="2">The sequence shown here is derived from an EMBL/GenBank/DDBJ whole genome shotgun (WGS) entry which is preliminary data.</text>
</comment>
<dbReference type="Gene3D" id="3.60.21.10">
    <property type="match status" value="1"/>
</dbReference>
<evidence type="ECO:0000313" key="2">
    <source>
        <dbReference type="EMBL" id="MFC6253756.1"/>
    </source>
</evidence>
<dbReference type="InterPro" id="IPR029052">
    <property type="entry name" value="Metallo-depent_PP-like"/>
</dbReference>
<accession>A0ABW1T9N6</accession>
<dbReference type="EC" id="3.1.-.-" evidence="2"/>
<feature type="domain" description="Calcineurin-like phosphoesterase" evidence="1">
    <location>
        <begin position="2"/>
        <end position="253"/>
    </location>
</feature>
<keyword evidence="2" id="KW-0378">Hydrolase</keyword>
<protein>
    <submittedName>
        <fullName evidence="2">Metallophosphoesterase family protein</fullName>
        <ecNumber evidence="2">3.1.-.-</ecNumber>
    </submittedName>
</protein>
<organism evidence="2 3">
    <name type="scientific">Secundilactobacillus hailunensis</name>
    <dbReference type="NCBI Taxonomy" id="2559923"/>
    <lineage>
        <taxon>Bacteria</taxon>
        <taxon>Bacillati</taxon>
        <taxon>Bacillota</taxon>
        <taxon>Bacilli</taxon>
        <taxon>Lactobacillales</taxon>
        <taxon>Lactobacillaceae</taxon>
        <taxon>Secundilactobacillus</taxon>
    </lineage>
</organism>
<keyword evidence="3" id="KW-1185">Reference proteome</keyword>
<sequence>MADTHFDSYETPSSARALRHLKLVSYFANHYSVDLVIHGGDLNDGAKPKDISIADIKRAMNAIKLCHRPFIVLQGNHDDNSGYARDETNNNADQVITNDEAKPLRLDQFSQWLDVPTGSENPNNAVFGSYDVPNSNVTIIVLDGFDMADVSEPNHESFRHGHTDYTMQQRDWLVKKLADIPSNRKIAVFDHLTVKGIKETEWKFDDFKSLYENTGAKSYQEAAERSGLIYTALVDNQAQKHNILGFFSGHTHRDNYADSGNIHFATIACDIADRGDGREARDYDGDDLNEYAWEVIQLNPTNTNGKMVIQHRFGRSEQDENVQNGHIDSESYLGEWSIN</sequence>
<name>A0ABW1T9N6_9LACO</name>
<dbReference type="GO" id="GO:0016787">
    <property type="term" value="F:hydrolase activity"/>
    <property type="evidence" value="ECO:0007669"/>
    <property type="project" value="UniProtKB-KW"/>
</dbReference>
<dbReference type="EMBL" id="JBHSSA010000035">
    <property type="protein sequence ID" value="MFC6253756.1"/>
    <property type="molecule type" value="Genomic_DNA"/>
</dbReference>
<dbReference type="Proteomes" id="UP001596190">
    <property type="component" value="Unassembled WGS sequence"/>
</dbReference>
<dbReference type="RefSeq" id="WP_171001168.1">
    <property type="nucleotide sequence ID" value="NZ_BJDO01000005.1"/>
</dbReference>
<gene>
    <name evidence="2" type="ORF">ACFP1H_04060</name>
</gene>
<evidence type="ECO:0000313" key="3">
    <source>
        <dbReference type="Proteomes" id="UP001596190"/>
    </source>
</evidence>
<dbReference type="Pfam" id="PF00149">
    <property type="entry name" value="Metallophos"/>
    <property type="match status" value="1"/>
</dbReference>